<dbReference type="RefSeq" id="WP_142891622.1">
    <property type="nucleotide sequence ID" value="NZ_ML660160.1"/>
</dbReference>
<evidence type="ECO:0000313" key="1">
    <source>
        <dbReference type="EMBL" id="TQV89558.1"/>
    </source>
</evidence>
<evidence type="ECO:0000313" key="2">
    <source>
        <dbReference type="Proteomes" id="UP000315439"/>
    </source>
</evidence>
<protein>
    <recommendedName>
        <fullName evidence="3">Nitric oxide-responding transcriptional regulator Dnr (Crp/Fnr family)</fullName>
    </recommendedName>
</protein>
<accession>A0A545UJB6</accession>
<proteinExistence type="predicted"/>
<dbReference type="Proteomes" id="UP000315439">
    <property type="component" value="Unassembled WGS sequence"/>
</dbReference>
<dbReference type="EMBL" id="VIKS01000001">
    <property type="protein sequence ID" value="TQV89558.1"/>
    <property type="molecule type" value="Genomic_DNA"/>
</dbReference>
<comment type="caution">
    <text evidence="1">The sequence shown here is derived from an EMBL/GenBank/DDBJ whole genome shotgun (WGS) entry which is preliminary data.</text>
</comment>
<keyword evidence="2" id="KW-1185">Reference proteome</keyword>
<dbReference type="AlphaFoldDB" id="A0A545UJB6"/>
<organism evidence="1 2">
    <name type="scientific">Aliikangiella coralliicola</name>
    <dbReference type="NCBI Taxonomy" id="2592383"/>
    <lineage>
        <taxon>Bacteria</taxon>
        <taxon>Pseudomonadati</taxon>
        <taxon>Pseudomonadota</taxon>
        <taxon>Gammaproteobacteria</taxon>
        <taxon>Oceanospirillales</taxon>
        <taxon>Pleioneaceae</taxon>
        <taxon>Aliikangiella</taxon>
    </lineage>
</organism>
<name>A0A545UJB6_9GAMM</name>
<reference evidence="1 2" key="1">
    <citation type="submission" date="2019-07" db="EMBL/GenBank/DDBJ databases">
        <title>Draft genome for Aliikangiella sp. M105.</title>
        <authorList>
            <person name="Wang G."/>
        </authorList>
    </citation>
    <scope>NUCLEOTIDE SEQUENCE [LARGE SCALE GENOMIC DNA]</scope>
    <source>
        <strain evidence="1 2">M105</strain>
    </source>
</reference>
<evidence type="ECO:0008006" key="3">
    <source>
        <dbReference type="Google" id="ProtNLM"/>
    </source>
</evidence>
<dbReference type="OrthoDB" id="952521at2"/>
<sequence>MKLKNLFLVFLIPLFLFGQWTLAKNSDIEQLAAAEDIELKSQQIAKLYFYIHNDVLVKSSKLALNATLNELIESINKLEVDNNSNLESGLKEFMLNTHEELSKVALSPHSVTNANLVLDYSETYLEVAEFFVKKHLEQGTGDNFWFTQLKRMSLDIERANKYYIAMYAGHSDKNTLNQVSSNISEFEKKLEKIGSVKYEGQARYSLNELIKHWKISKSIYSGSQTNNMPIFVLASTKHLENALDELADYHRAKME</sequence>
<gene>
    <name evidence="1" type="ORF">FLL46_01350</name>
</gene>